<reference evidence="13 14" key="1">
    <citation type="submission" date="2018-08" db="EMBL/GenBank/DDBJ databases">
        <title>A genome reference for cultivated species of the human gut microbiota.</title>
        <authorList>
            <person name="Zou Y."/>
            <person name="Xue W."/>
            <person name="Luo G."/>
        </authorList>
    </citation>
    <scope>NUCLEOTIDE SEQUENCE [LARGE SCALE GENOMIC DNA]</scope>
    <source>
        <strain evidence="13 14">AM42-38</strain>
    </source>
</reference>
<evidence type="ECO:0000256" key="8">
    <source>
        <dbReference type="ARBA" id="ARBA00025699"/>
    </source>
</evidence>
<dbReference type="CDD" id="cd18084">
    <property type="entry name" value="RsmE-like"/>
    <property type="match status" value="1"/>
</dbReference>
<protein>
    <recommendedName>
        <fullName evidence="10">Ribosomal RNA small subunit methyltransferase E</fullName>
        <ecNumber evidence="10">2.1.1.193</ecNumber>
    </recommendedName>
</protein>
<evidence type="ECO:0000256" key="5">
    <source>
        <dbReference type="ARBA" id="ARBA00022603"/>
    </source>
</evidence>
<keyword evidence="7 10" id="KW-0949">S-adenosyl-L-methionine</keyword>
<dbReference type="GO" id="GO:0070475">
    <property type="term" value="P:rRNA base methylation"/>
    <property type="evidence" value="ECO:0007669"/>
    <property type="project" value="TreeGrafter"/>
</dbReference>
<evidence type="ECO:0000256" key="7">
    <source>
        <dbReference type="ARBA" id="ARBA00022691"/>
    </source>
</evidence>
<dbReference type="Pfam" id="PF04452">
    <property type="entry name" value="Methyltrans_RNA"/>
    <property type="match status" value="1"/>
</dbReference>
<dbReference type="RefSeq" id="WP_008140952.1">
    <property type="nucleotide sequence ID" value="NZ_CABJGD010000016.1"/>
</dbReference>
<dbReference type="Gene3D" id="3.40.1280.10">
    <property type="match status" value="1"/>
</dbReference>
<proteinExistence type="inferred from homology"/>
<keyword evidence="5 10" id="KW-0489">Methyltransferase</keyword>
<comment type="function">
    <text evidence="8 10">Specifically methylates the N3 position of the uracil ring of uridine 1498 (m3U1498) in 16S rRNA. Acts on the fully assembled 30S ribosomal subunit.</text>
</comment>
<name>A0A413SZH1_9BACT</name>
<dbReference type="InterPro" id="IPR046887">
    <property type="entry name" value="RsmE_PUA-like"/>
</dbReference>
<dbReference type="GeneID" id="78404741"/>
<dbReference type="Pfam" id="PF20260">
    <property type="entry name" value="PUA_4"/>
    <property type="match status" value="1"/>
</dbReference>
<dbReference type="Proteomes" id="UP000283855">
    <property type="component" value="Unassembled WGS sequence"/>
</dbReference>
<dbReference type="SUPFAM" id="SSF75217">
    <property type="entry name" value="alpha/beta knot"/>
    <property type="match status" value="1"/>
</dbReference>
<evidence type="ECO:0000256" key="3">
    <source>
        <dbReference type="ARBA" id="ARBA00022490"/>
    </source>
</evidence>
<dbReference type="Gene3D" id="2.40.240.20">
    <property type="entry name" value="Hypothetical PUA domain-like, domain 1"/>
    <property type="match status" value="1"/>
</dbReference>
<dbReference type="NCBIfam" id="NF008702">
    <property type="entry name" value="PRK11713.6-1"/>
    <property type="match status" value="1"/>
</dbReference>
<keyword evidence="6 10" id="KW-0808">Transferase</keyword>
<dbReference type="PANTHER" id="PTHR30027:SF3">
    <property type="entry name" value="16S RRNA (URACIL(1498)-N(3))-METHYLTRANSFERASE"/>
    <property type="match status" value="1"/>
</dbReference>
<dbReference type="PANTHER" id="PTHR30027">
    <property type="entry name" value="RIBOSOMAL RNA SMALL SUBUNIT METHYLTRANSFERASE E"/>
    <property type="match status" value="1"/>
</dbReference>
<dbReference type="InterPro" id="IPR015947">
    <property type="entry name" value="PUA-like_sf"/>
</dbReference>
<dbReference type="InterPro" id="IPR006700">
    <property type="entry name" value="RsmE"/>
</dbReference>
<dbReference type="PIRSF" id="PIRSF015601">
    <property type="entry name" value="MTase_slr0722"/>
    <property type="match status" value="1"/>
</dbReference>
<dbReference type="EC" id="2.1.1.193" evidence="10"/>
<dbReference type="InterPro" id="IPR029028">
    <property type="entry name" value="Alpha/beta_knot_MTases"/>
</dbReference>
<evidence type="ECO:0000256" key="10">
    <source>
        <dbReference type="PIRNR" id="PIRNR015601"/>
    </source>
</evidence>
<organism evidence="13 14">
    <name type="scientific">Phocaeicola coprophilus</name>
    <dbReference type="NCBI Taxonomy" id="387090"/>
    <lineage>
        <taxon>Bacteria</taxon>
        <taxon>Pseudomonadati</taxon>
        <taxon>Bacteroidota</taxon>
        <taxon>Bacteroidia</taxon>
        <taxon>Bacteroidales</taxon>
        <taxon>Bacteroidaceae</taxon>
        <taxon>Phocaeicola</taxon>
    </lineage>
</organism>
<keyword evidence="3 10" id="KW-0963">Cytoplasm</keyword>
<sequence length="232" mass="26088">MHVFYTPDIAVSNELPEEEAGHCLRVLRLGMGDEVMLTDGKGCFYKAVISAATNKRCQVKILETIPQEPFWKGHLHLALAPTKNMDRIEWLAEKATEIGFDELSFLNCRFSERKVIKTERVEKIVVSAVKQSLKARKPVVNEMTDFMKFMERDFPGQKFIAHCYEGEKPLLKDVLVPGEDALVLIGPEGDFSPEEVARAEEKGFHAVSLGKSRLRTETAALVAVHTMNLINS</sequence>
<evidence type="ECO:0000256" key="6">
    <source>
        <dbReference type="ARBA" id="ARBA00022679"/>
    </source>
</evidence>
<dbReference type="InterPro" id="IPR046886">
    <property type="entry name" value="RsmE_MTase_dom"/>
</dbReference>
<evidence type="ECO:0000313" key="13">
    <source>
        <dbReference type="EMBL" id="RHA75357.1"/>
    </source>
</evidence>
<dbReference type="SUPFAM" id="SSF88697">
    <property type="entry name" value="PUA domain-like"/>
    <property type="match status" value="1"/>
</dbReference>
<evidence type="ECO:0000313" key="14">
    <source>
        <dbReference type="Proteomes" id="UP000283855"/>
    </source>
</evidence>
<dbReference type="InterPro" id="IPR029026">
    <property type="entry name" value="tRNA_m1G_MTases_N"/>
</dbReference>
<evidence type="ECO:0000256" key="2">
    <source>
        <dbReference type="ARBA" id="ARBA00005528"/>
    </source>
</evidence>
<keyword evidence="4 10" id="KW-0698">rRNA processing</keyword>
<comment type="subcellular location">
    <subcellularLocation>
        <location evidence="1 10">Cytoplasm</location>
    </subcellularLocation>
</comment>
<evidence type="ECO:0000259" key="11">
    <source>
        <dbReference type="Pfam" id="PF04452"/>
    </source>
</evidence>
<evidence type="ECO:0000256" key="4">
    <source>
        <dbReference type="ARBA" id="ARBA00022552"/>
    </source>
</evidence>
<dbReference type="AlphaFoldDB" id="A0A413SZH1"/>
<comment type="caution">
    <text evidence="13">The sequence shown here is derived from an EMBL/GenBank/DDBJ whole genome shotgun (WGS) entry which is preliminary data.</text>
</comment>
<evidence type="ECO:0000259" key="12">
    <source>
        <dbReference type="Pfam" id="PF20260"/>
    </source>
</evidence>
<gene>
    <name evidence="13" type="ORF">DW921_08540</name>
</gene>
<feature type="domain" description="Ribosomal RNA small subunit methyltransferase E PUA-like" evidence="12">
    <location>
        <begin position="15"/>
        <end position="62"/>
    </location>
</feature>
<feature type="domain" description="Ribosomal RNA small subunit methyltransferase E methyltransferase" evidence="11">
    <location>
        <begin position="74"/>
        <end position="227"/>
    </location>
</feature>
<dbReference type="NCBIfam" id="TIGR00046">
    <property type="entry name" value="RsmE family RNA methyltransferase"/>
    <property type="match status" value="1"/>
</dbReference>
<comment type="catalytic activity">
    <reaction evidence="9 10">
        <text>uridine(1498) in 16S rRNA + S-adenosyl-L-methionine = N(3)-methyluridine(1498) in 16S rRNA + S-adenosyl-L-homocysteine + H(+)</text>
        <dbReference type="Rhea" id="RHEA:42920"/>
        <dbReference type="Rhea" id="RHEA-COMP:10283"/>
        <dbReference type="Rhea" id="RHEA-COMP:10284"/>
        <dbReference type="ChEBI" id="CHEBI:15378"/>
        <dbReference type="ChEBI" id="CHEBI:57856"/>
        <dbReference type="ChEBI" id="CHEBI:59789"/>
        <dbReference type="ChEBI" id="CHEBI:65315"/>
        <dbReference type="ChEBI" id="CHEBI:74502"/>
        <dbReference type="EC" id="2.1.1.193"/>
    </reaction>
</comment>
<comment type="similarity">
    <text evidence="2 10">Belongs to the RNA methyltransferase RsmE family.</text>
</comment>
<evidence type="ECO:0000256" key="9">
    <source>
        <dbReference type="ARBA" id="ARBA00047944"/>
    </source>
</evidence>
<evidence type="ECO:0000256" key="1">
    <source>
        <dbReference type="ARBA" id="ARBA00004496"/>
    </source>
</evidence>
<dbReference type="EMBL" id="QSFT01000016">
    <property type="protein sequence ID" value="RHA75357.1"/>
    <property type="molecule type" value="Genomic_DNA"/>
</dbReference>
<accession>A0A413SZH1</accession>
<dbReference type="GO" id="GO:0005737">
    <property type="term" value="C:cytoplasm"/>
    <property type="evidence" value="ECO:0007669"/>
    <property type="project" value="UniProtKB-SubCell"/>
</dbReference>
<dbReference type="GO" id="GO:0070042">
    <property type="term" value="F:rRNA (uridine-N3-)-methyltransferase activity"/>
    <property type="evidence" value="ECO:0007669"/>
    <property type="project" value="TreeGrafter"/>
</dbReference>